<protein>
    <submittedName>
        <fullName evidence="2">Uncharacterized protein</fullName>
    </submittedName>
</protein>
<reference evidence="2" key="1">
    <citation type="journal article" date="2020" name="mSystems">
        <title>Genome- and Community-Level Interaction Insights into Carbon Utilization and Element Cycling Functions of Hydrothermarchaeota in Hydrothermal Sediment.</title>
        <authorList>
            <person name="Zhou Z."/>
            <person name="Liu Y."/>
            <person name="Xu W."/>
            <person name="Pan J."/>
            <person name="Luo Z.H."/>
            <person name="Li M."/>
        </authorList>
    </citation>
    <scope>NUCLEOTIDE SEQUENCE [LARGE SCALE GENOMIC DNA]</scope>
    <source>
        <strain evidence="2">SpSt-110</strain>
    </source>
</reference>
<dbReference type="AlphaFoldDB" id="A0A7J3XYE5"/>
<keyword evidence="1" id="KW-1133">Transmembrane helix</keyword>
<proteinExistence type="predicted"/>
<feature type="transmembrane region" description="Helical" evidence="1">
    <location>
        <begin position="125"/>
        <end position="150"/>
    </location>
</feature>
<dbReference type="EMBL" id="DRYK01000035">
    <property type="protein sequence ID" value="HHP67702.1"/>
    <property type="molecule type" value="Genomic_DNA"/>
</dbReference>
<gene>
    <name evidence="2" type="ORF">ENM60_02760</name>
</gene>
<feature type="transmembrane region" description="Helical" evidence="1">
    <location>
        <begin position="53"/>
        <end position="76"/>
    </location>
</feature>
<comment type="caution">
    <text evidence="2">The sequence shown here is derived from an EMBL/GenBank/DDBJ whole genome shotgun (WGS) entry which is preliminary data.</text>
</comment>
<feature type="transmembrane region" description="Helical" evidence="1">
    <location>
        <begin position="203"/>
        <end position="224"/>
    </location>
</feature>
<sequence length="254" mass="28071">MSVVKRMDGIIRELGGFNPSSRVLLLTLYLSLLSPVYIILLSSSALLNLPDEVVSSSLIIGFLGQASASALMLYLLSNVNRLADNIAEYTSLVADLIREKTGLRVEPLEAASREFKRGFRTYMGWYPLAILVGLISLLSYGTLLYAIILFELYSALNSFFLAQAKVSVEGIVDYLNLVEEEISAVIEIRKTSLSIGVLLEDRVIAFGSLLFNSITPIACYQLLLSLGSIVDKFRGFHVEVKYVLTMKESVKPSR</sequence>
<accession>A0A7J3XYE5</accession>
<evidence type="ECO:0000313" key="2">
    <source>
        <dbReference type="EMBL" id="HHP67702.1"/>
    </source>
</evidence>
<name>A0A7J3XYE5_9CREN</name>
<keyword evidence="1" id="KW-0472">Membrane</keyword>
<keyword evidence="1" id="KW-0812">Transmembrane</keyword>
<evidence type="ECO:0000256" key="1">
    <source>
        <dbReference type="SAM" id="Phobius"/>
    </source>
</evidence>
<organism evidence="2">
    <name type="scientific">Thermogladius calderae</name>
    <dbReference type="NCBI Taxonomy" id="1200300"/>
    <lineage>
        <taxon>Archaea</taxon>
        <taxon>Thermoproteota</taxon>
        <taxon>Thermoprotei</taxon>
        <taxon>Desulfurococcales</taxon>
        <taxon>Desulfurococcaceae</taxon>
        <taxon>Thermogladius</taxon>
    </lineage>
</organism>
<feature type="transmembrane region" description="Helical" evidence="1">
    <location>
        <begin position="21"/>
        <end position="41"/>
    </location>
</feature>